<comment type="caution">
    <text evidence="1">The sequence shown here is derived from an EMBL/GenBank/DDBJ whole genome shotgun (WGS) entry which is preliminary data.</text>
</comment>
<dbReference type="Proteomes" id="UP000030008">
    <property type="component" value="Unassembled WGS sequence"/>
</dbReference>
<dbReference type="RefSeq" id="WP_044907522.1">
    <property type="nucleotide sequence ID" value="NZ_CAXUJB010000017.1"/>
</dbReference>
<proteinExistence type="predicted"/>
<evidence type="ECO:0000313" key="2">
    <source>
        <dbReference type="Proteomes" id="UP000030008"/>
    </source>
</evidence>
<protein>
    <submittedName>
        <fullName evidence="1">Uncharacterized protein</fullName>
    </submittedName>
</protein>
<organism evidence="1 2">
    <name type="scientific">Clostridium innocuum</name>
    <dbReference type="NCBI Taxonomy" id="1522"/>
    <lineage>
        <taxon>Bacteria</taxon>
        <taxon>Bacillati</taxon>
        <taxon>Bacillota</taxon>
        <taxon>Clostridia</taxon>
        <taxon>Eubacteriales</taxon>
        <taxon>Clostridiaceae</taxon>
        <taxon>Clostridium</taxon>
    </lineage>
</organism>
<reference evidence="1 2" key="1">
    <citation type="submission" date="2014-08" db="EMBL/GenBank/DDBJ databases">
        <title>Clostridium innocuum, an unnegligible vancomycin-resistant pathogen causing extra-intestinal infections.</title>
        <authorList>
            <person name="Feng Y."/>
            <person name="Chiu C.-H."/>
        </authorList>
    </citation>
    <scope>NUCLEOTIDE SEQUENCE [LARGE SCALE GENOMIC DNA]</scope>
    <source>
        <strain evidence="1 2">AN88</strain>
    </source>
</reference>
<name>A0A099I1Q3_CLOIN</name>
<accession>A0A099I1Q3</accession>
<gene>
    <name evidence="1" type="ORF">CIAN88_19340</name>
</gene>
<sequence length="196" mass="23253">MNELVKVTFALRPKEQLESWVSEILQEGWELSSFRYVMLGSLMNFRFVEGKRRHVRVCFYDVKYDADESIFLAEGWNVLCRNGLSVIFYHENLDQPLPLLDMKLYTKRRIFKMTCNLLYLFSLLYCVRVEEEALRKPLLFVFTLLLFALPLLFDVKSTTKYSNLIRIIKNLLYAVLLTGIVYLLIELLVSTFYLLF</sequence>
<evidence type="ECO:0000313" key="1">
    <source>
        <dbReference type="EMBL" id="KGJ51650.1"/>
    </source>
</evidence>
<dbReference type="EMBL" id="JQIF01000104">
    <property type="protein sequence ID" value="KGJ51650.1"/>
    <property type="molecule type" value="Genomic_DNA"/>
</dbReference>
<dbReference type="AlphaFoldDB" id="A0A099I1Q3"/>